<keyword evidence="2" id="KW-1185">Reference proteome</keyword>
<gene>
    <name evidence="1" type="ORF">F511_09758</name>
</gene>
<dbReference type="AlphaFoldDB" id="A0A2Z7D4I8"/>
<dbReference type="Proteomes" id="UP000250235">
    <property type="component" value="Unassembled WGS sequence"/>
</dbReference>
<organism evidence="1 2">
    <name type="scientific">Dorcoceras hygrometricum</name>
    <dbReference type="NCBI Taxonomy" id="472368"/>
    <lineage>
        <taxon>Eukaryota</taxon>
        <taxon>Viridiplantae</taxon>
        <taxon>Streptophyta</taxon>
        <taxon>Embryophyta</taxon>
        <taxon>Tracheophyta</taxon>
        <taxon>Spermatophyta</taxon>
        <taxon>Magnoliopsida</taxon>
        <taxon>eudicotyledons</taxon>
        <taxon>Gunneridae</taxon>
        <taxon>Pentapetalae</taxon>
        <taxon>asterids</taxon>
        <taxon>lamiids</taxon>
        <taxon>Lamiales</taxon>
        <taxon>Gesneriaceae</taxon>
        <taxon>Didymocarpoideae</taxon>
        <taxon>Trichosporeae</taxon>
        <taxon>Loxocarpinae</taxon>
        <taxon>Dorcoceras</taxon>
    </lineage>
</organism>
<proteinExistence type="predicted"/>
<dbReference type="EMBL" id="KQ989523">
    <property type="protein sequence ID" value="KZV54443.1"/>
    <property type="molecule type" value="Genomic_DNA"/>
</dbReference>
<accession>A0A2Z7D4I8</accession>
<evidence type="ECO:0000313" key="1">
    <source>
        <dbReference type="EMBL" id="KZV54443.1"/>
    </source>
</evidence>
<name>A0A2Z7D4I8_9LAMI</name>
<reference evidence="1 2" key="1">
    <citation type="journal article" date="2015" name="Proc. Natl. Acad. Sci. U.S.A.">
        <title>The resurrection genome of Boea hygrometrica: A blueprint for survival of dehydration.</title>
        <authorList>
            <person name="Xiao L."/>
            <person name="Yang G."/>
            <person name="Zhang L."/>
            <person name="Yang X."/>
            <person name="Zhao S."/>
            <person name="Ji Z."/>
            <person name="Zhou Q."/>
            <person name="Hu M."/>
            <person name="Wang Y."/>
            <person name="Chen M."/>
            <person name="Xu Y."/>
            <person name="Jin H."/>
            <person name="Xiao X."/>
            <person name="Hu G."/>
            <person name="Bao F."/>
            <person name="Hu Y."/>
            <person name="Wan P."/>
            <person name="Li L."/>
            <person name="Deng X."/>
            <person name="Kuang T."/>
            <person name="Xiang C."/>
            <person name="Zhu J.K."/>
            <person name="Oliver M.J."/>
            <person name="He Y."/>
        </authorList>
    </citation>
    <scope>NUCLEOTIDE SEQUENCE [LARGE SCALE GENOMIC DNA]</scope>
    <source>
        <strain evidence="2">cv. XS01</strain>
    </source>
</reference>
<evidence type="ECO:0000313" key="2">
    <source>
        <dbReference type="Proteomes" id="UP000250235"/>
    </source>
</evidence>
<sequence>MEFSELFNTGSMLNDFVNSSKKVNMQNPFPLFLHVNLLSWYMMRVTQLRHSAISDDPHRVSAFARIAAQLRDLVSSISSEKLQSQELLSSFKSDFNERMKSLELSVEDLRTSHMALVNKQWRQHLDLLRRGDKLKADLSSEITAIRMMLHEEAQKQSSE</sequence>
<protein>
    <submittedName>
        <fullName evidence="1">Uncharacterized protein</fullName>
    </submittedName>
</protein>